<dbReference type="EMBL" id="HBUF01507346">
    <property type="protein sequence ID" value="CAG6745966.1"/>
    <property type="molecule type" value="Transcribed_RNA"/>
</dbReference>
<reference evidence="1" key="1">
    <citation type="submission" date="2021-05" db="EMBL/GenBank/DDBJ databases">
        <authorList>
            <person name="Alioto T."/>
            <person name="Alioto T."/>
            <person name="Gomez Garrido J."/>
        </authorList>
    </citation>
    <scope>NUCLEOTIDE SEQUENCE</scope>
</reference>
<protein>
    <submittedName>
        <fullName evidence="1">Uncharacterized protein</fullName>
    </submittedName>
</protein>
<dbReference type="AlphaFoldDB" id="A0A8D8ZGJ3"/>
<proteinExistence type="predicted"/>
<accession>A0A8D8ZGJ3</accession>
<evidence type="ECO:0000313" key="1">
    <source>
        <dbReference type="EMBL" id="CAG6745966.1"/>
    </source>
</evidence>
<sequence length="126" mass="13952">MIGSIIHICIRVAIACFNHQRLILSFGGSKNKMFTEASLGEKFICSAYNTMNGAANAMIKRISCLLILTIRITLISSLYTARLCRNMCNMLRKLCSLSSKLNCSSSRGIAIASLTRASQEKQRKEI</sequence>
<name>A0A8D8ZGJ3_9HEMI</name>
<organism evidence="1">
    <name type="scientific">Cacopsylla melanoneura</name>
    <dbReference type="NCBI Taxonomy" id="428564"/>
    <lineage>
        <taxon>Eukaryota</taxon>
        <taxon>Metazoa</taxon>
        <taxon>Ecdysozoa</taxon>
        <taxon>Arthropoda</taxon>
        <taxon>Hexapoda</taxon>
        <taxon>Insecta</taxon>
        <taxon>Pterygota</taxon>
        <taxon>Neoptera</taxon>
        <taxon>Paraneoptera</taxon>
        <taxon>Hemiptera</taxon>
        <taxon>Sternorrhyncha</taxon>
        <taxon>Psylloidea</taxon>
        <taxon>Psyllidae</taxon>
        <taxon>Psyllinae</taxon>
        <taxon>Cacopsylla</taxon>
    </lineage>
</organism>